<dbReference type="RefSeq" id="WP_207942355.1">
    <property type="nucleotide sequence ID" value="NZ_CP147251.1"/>
</dbReference>
<keyword evidence="1" id="KW-0812">Transmembrane</keyword>
<evidence type="ECO:0000313" key="2">
    <source>
        <dbReference type="EMBL" id="WYJ76394.1"/>
    </source>
</evidence>
<organism evidence="2 3">
    <name type="scientific">Candidatus Enterococcus lowellii</name>
    <dbReference type="NCBI Taxonomy" id="2230877"/>
    <lineage>
        <taxon>Bacteria</taxon>
        <taxon>Bacillati</taxon>
        <taxon>Bacillota</taxon>
        <taxon>Bacilli</taxon>
        <taxon>Lactobacillales</taxon>
        <taxon>Enterococcaceae</taxon>
        <taxon>Enterococcus</taxon>
    </lineage>
</organism>
<dbReference type="EMBL" id="CP147251">
    <property type="protein sequence ID" value="WYJ76394.1"/>
    <property type="molecule type" value="Genomic_DNA"/>
</dbReference>
<feature type="transmembrane region" description="Helical" evidence="1">
    <location>
        <begin position="65"/>
        <end position="85"/>
    </location>
</feature>
<dbReference type="Proteomes" id="UP000664701">
    <property type="component" value="Chromosome"/>
</dbReference>
<gene>
    <name evidence="2" type="ORF">DOK78_001020</name>
</gene>
<keyword evidence="1" id="KW-1133">Transmembrane helix</keyword>
<accession>A0ABZ2SKL9</accession>
<feature type="transmembrane region" description="Helical" evidence="1">
    <location>
        <begin position="33"/>
        <end position="53"/>
    </location>
</feature>
<keyword evidence="1" id="KW-0472">Membrane</keyword>
<proteinExistence type="predicted"/>
<reference evidence="2 3" key="1">
    <citation type="submission" date="2024-03" db="EMBL/GenBank/DDBJ databases">
        <title>The Genome Sequence of Enterococcus sp. DIV2402.</title>
        <authorList>
            <consortium name="The Broad Institute Genomics Platform"/>
            <consortium name="The Broad Institute Microbial Omics Core"/>
            <consortium name="The Broad Institute Genomic Center for Infectious Diseases"/>
            <person name="Earl A."/>
            <person name="Manson A."/>
            <person name="Gilmore M."/>
            <person name="Schwartman J."/>
            <person name="Shea T."/>
            <person name="Abouelleil A."/>
            <person name="Cao P."/>
            <person name="Chapman S."/>
            <person name="Cusick C."/>
            <person name="Young S."/>
            <person name="Neafsey D."/>
            <person name="Nusbaum C."/>
            <person name="Birren B."/>
        </authorList>
    </citation>
    <scope>NUCLEOTIDE SEQUENCE [LARGE SCALE GENOMIC DNA]</scope>
    <source>
        <strain evidence="2 3">DIV2402</strain>
    </source>
</reference>
<evidence type="ECO:0000313" key="3">
    <source>
        <dbReference type="Proteomes" id="UP000664701"/>
    </source>
</evidence>
<evidence type="ECO:0000256" key="1">
    <source>
        <dbReference type="SAM" id="Phobius"/>
    </source>
</evidence>
<protein>
    <submittedName>
        <fullName evidence="2">Uncharacterized protein</fullName>
    </submittedName>
</protein>
<name>A0ABZ2SKL9_9ENTE</name>
<feature type="transmembrane region" description="Helical" evidence="1">
    <location>
        <begin position="5"/>
        <end position="21"/>
    </location>
</feature>
<sequence>MKKISLVNFIGALIILLMVWFPPTRIFLTDVDFGTPIVGILSLLLCISTVGAYKKYKQKIDIFSFIISLNPLIFIVVLFIIALSGGPLAP</sequence>
<keyword evidence="3" id="KW-1185">Reference proteome</keyword>